<dbReference type="SUPFAM" id="SSF52540">
    <property type="entry name" value="P-loop containing nucleoside triphosphate hydrolases"/>
    <property type="match status" value="2"/>
</dbReference>
<feature type="coiled-coil region" evidence="4">
    <location>
        <begin position="241"/>
        <end position="414"/>
    </location>
</feature>
<feature type="coiled-coil region" evidence="4">
    <location>
        <begin position="480"/>
        <end position="514"/>
    </location>
</feature>
<protein>
    <recommendedName>
        <fullName evidence="3">Nuclease SbcCD subunit C</fullName>
    </recommendedName>
</protein>
<feature type="domain" description="Rad50/SbcC-type AAA" evidence="5">
    <location>
        <begin position="5"/>
        <end position="210"/>
    </location>
</feature>
<evidence type="ECO:0000259" key="5">
    <source>
        <dbReference type="Pfam" id="PF13476"/>
    </source>
</evidence>
<dbReference type="AlphaFoldDB" id="A0A285D4I5"/>
<keyword evidence="6" id="KW-0540">Nuclease</keyword>
<dbReference type="PANTHER" id="PTHR32114">
    <property type="entry name" value="ABC TRANSPORTER ABCH.3"/>
    <property type="match status" value="1"/>
</dbReference>
<dbReference type="GO" id="GO:0016887">
    <property type="term" value="F:ATP hydrolysis activity"/>
    <property type="evidence" value="ECO:0007669"/>
    <property type="project" value="InterPro"/>
</dbReference>
<dbReference type="EMBL" id="OAOP01000010">
    <property type="protein sequence ID" value="SNX74734.1"/>
    <property type="molecule type" value="Genomic_DNA"/>
</dbReference>
<evidence type="ECO:0000256" key="4">
    <source>
        <dbReference type="SAM" id="Coils"/>
    </source>
</evidence>
<dbReference type="Gene3D" id="3.40.50.300">
    <property type="entry name" value="P-loop containing nucleotide triphosphate hydrolases"/>
    <property type="match status" value="2"/>
</dbReference>
<evidence type="ECO:0000256" key="3">
    <source>
        <dbReference type="ARBA" id="ARBA00013368"/>
    </source>
</evidence>
<dbReference type="PANTHER" id="PTHR32114:SF2">
    <property type="entry name" value="ABC TRANSPORTER ABCH.3"/>
    <property type="match status" value="1"/>
</dbReference>
<dbReference type="OrthoDB" id="9795626at2"/>
<keyword evidence="4" id="KW-0175">Coiled coil</keyword>
<feature type="coiled-coil region" evidence="4">
    <location>
        <begin position="619"/>
        <end position="660"/>
    </location>
</feature>
<comment type="subunit">
    <text evidence="2">Heterodimer of SbcC and SbcD.</text>
</comment>
<proteinExistence type="inferred from homology"/>
<evidence type="ECO:0000256" key="1">
    <source>
        <dbReference type="ARBA" id="ARBA00006930"/>
    </source>
</evidence>
<keyword evidence="7" id="KW-1185">Reference proteome</keyword>
<dbReference type="GO" id="GO:0006302">
    <property type="term" value="P:double-strand break repair"/>
    <property type="evidence" value="ECO:0007669"/>
    <property type="project" value="InterPro"/>
</dbReference>
<comment type="similarity">
    <text evidence="1">Belongs to the SMC family. SbcC subfamily.</text>
</comment>
<name>A0A285D4I5_9BACI</name>
<organism evidence="6 7">
    <name type="scientific">Bacillus oleivorans</name>
    <dbReference type="NCBI Taxonomy" id="1448271"/>
    <lineage>
        <taxon>Bacteria</taxon>
        <taxon>Bacillati</taxon>
        <taxon>Bacillota</taxon>
        <taxon>Bacilli</taxon>
        <taxon>Bacillales</taxon>
        <taxon>Bacillaceae</taxon>
        <taxon>Bacillus</taxon>
    </lineage>
</organism>
<accession>A0A285D4I5</accession>
<keyword evidence="6" id="KW-0269">Exonuclease</keyword>
<dbReference type="RefSeq" id="WP_097160098.1">
    <property type="nucleotide sequence ID" value="NZ_JBEPMQ010000011.1"/>
</dbReference>
<dbReference type="InterPro" id="IPR027417">
    <property type="entry name" value="P-loop_NTPase"/>
</dbReference>
<sequence length="1048" mass="121073">MRPLQLSMQAFGPYAGMETIDFTVLQNKRMFLISGKTGSGKTTIFDGISFALYGKASGEDRVGPELRSHFAADDCPTEVSLSFSLRQKNYYIWRAPQQEKKKARGDGFTTIGAKAELYEMKSDGSRVLLGSNVREVDEQIKDLMQMDFHQFRQILMIPQGEFRKLLTSDSKDKEVIMQRLFHTETYKRIEEKLKEKAQESKLKIEGTLSEREQWLRDINVVMNEELQIEIAAESIHYDKVHELLLAEIEAMTDKLQKEKEEVEKKQIERDQLQAALLRGEQIVQQFELKAQLEKQKQELTAKLEWVKTLESSIENARKAERLLQQEEVCVRLKKDETQIESLKKEETQKRESSQQMMQVLEAKIEKLKENEPHKKKIANELMQLEGLRKEMESLQKVQERFTELESKQQLAKQEKIESEKQLITEKEKVSAGQKKEKELHQKQLAVYEIKAQGKALVDALKKMEHTQILIESIGKLDISIVAKSAELDKLEAKYNEETAQVEELEQKWNDQQAKILAHSLTDGAPCPVCGSTEHPKRAEFTEEATFDPNLLKMYKENKKKSEIKLFEVKNEYATLVNKRDYEQSVAEEQLKELQEFNADITRELLKNYMEDTRSQILTLKQQLADNETVQKELETLQSTMETAQALVIQLEERNRKAVENEHQISQELLEIKSQLIFIQKSLPEDIRSFEQYEKKSSSLKAELQHFEQAWEKTQKDYQDIKVVYNTTLGKLESLDQQLAEIQKSLKQERELFLEQLKTEGFDTYQSYEQAKLSHDQIKDFEQKVRSYFEEVRSVTDRIEDLNQILKGVEMPDLEALKAKAEAHELILKQVQEQVSTLSYQLQRNETILEKVTKLTEQIRDHENQYKIIGELAAISRGQNTYRLSFERFVLAAFLDDILKVANGRLKNMTSGRYMLVRKSDRSKGNVQSGLELLVYDQYTGQERHVKTLSGGESFKASLALALGLADVVQQYAGGVSLETLFIDEGFGTLDPESLDQAIETLFELQDNGRLVGIISHVPELKERIDARLDIIATQTGSTTRFNIESSVV</sequence>
<reference evidence="6 7" key="1">
    <citation type="submission" date="2017-08" db="EMBL/GenBank/DDBJ databases">
        <authorList>
            <person name="de Groot N.N."/>
        </authorList>
    </citation>
    <scope>NUCLEOTIDE SEQUENCE [LARGE SCALE GENOMIC DNA]</scope>
    <source>
        <strain evidence="6 7">JC228</strain>
    </source>
</reference>
<evidence type="ECO:0000313" key="6">
    <source>
        <dbReference type="EMBL" id="SNX74734.1"/>
    </source>
</evidence>
<dbReference type="Proteomes" id="UP000219546">
    <property type="component" value="Unassembled WGS sequence"/>
</dbReference>
<dbReference type="Pfam" id="PF13476">
    <property type="entry name" value="AAA_23"/>
    <property type="match status" value="1"/>
</dbReference>
<keyword evidence="6" id="KW-0378">Hydrolase</keyword>
<dbReference type="Pfam" id="PF13558">
    <property type="entry name" value="SbcC_Walker_B"/>
    <property type="match status" value="1"/>
</dbReference>
<dbReference type="GO" id="GO:0004527">
    <property type="term" value="F:exonuclease activity"/>
    <property type="evidence" value="ECO:0007669"/>
    <property type="project" value="UniProtKB-KW"/>
</dbReference>
<evidence type="ECO:0000313" key="7">
    <source>
        <dbReference type="Proteomes" id="UP000219546"/>
    </source>
</evidence>
<evidence type="ECO:0000256" key="2">
    <source>
        <dbReference type="ARBA" id="ARBA00011322"/>
    </source>
</evidence>
<feature type="coiled-coil region" evidence="4">
    <location>
        <begin position="689"/>
        <end position="751"/>
    </location>
</feature>
<dbReference type="InterPro" id="IPR038729">
    <property type="entry name" value="Rad50/SbcC_AAA"/>
</dbReference>
<gene>
    <name evidence="6" type="ORF">SAMN05877753_11046</name>
</gene>
<feature type="coiled-coil region" evidence="4">
    <location>
        <begin position="813"/>
        <end position="864"/>
    </location>
</feature>